<evidence type="ECO:0000256" key="1">
    <source>
        <dbReference type="ARBA" id="ARBA00007626"/>
    </source>
</evidence>
<name>A0A6G1C1P0_9ORYZ</name>
<organism evidence="5 6">
    <name type="scientific">Oryza meyeriana var. granulata</name>
    <dbReference type="NCBI Taxonomy" id="110450"/>
    <lineage>
        <taxon>Eukaryota</taxon>
        <taxon>Viridiplantae</taxon>
        <taxon>Streptophyta</taxon>
        <taxon>Embryophyta</taxon>
        <taxon>Tracheophyta</taxon>
        <taxon>Spermatophyta</taxon>
        <taxon>Magnoliopsida</taxon>
        <taxon>Liliopsida</taxon>
        <taxon>Poales</taxon>
        <taxon>Poaceae</taxon>
        <taxon>BOP clade</taxon>
        <taxon>Oryzoideae</taxon>
        <taxon>Oryzeae</taxon>
        <taxon>Oryzinae</taxon>
        <taxon>Oryza</taxon>
        <taxon>Oryza meyeriana</taxon>
    </lineage>
</organism>
<dbReference type="Pfam" id="PF13041">
    <property type="entry name" value="PPR_2"/>
    <property type="match status" value="3"/>
</dbReference>
<keyword evidence="6" id="KW-1185">Reference proteome</keyword>
<dbReference type="PROSITE" id="PS51375">
    <property type="entry name" value="PPR"/>
    <property type="match status" value="7"/>
</dbReference>
<feature type="repeat" description="PPR" evidence="4">
    <location>
        <begin position="158"/>
        <end position="192"/>
    </location>
</feature>
<evidence type="ECO:0000313" key="5">
    <source>
        <dbReference type="EMBL" id="KAF0893877.1"/>
    </source>
</evidence>
<feature type="repeat" description="PPR" evidence="4">
    <location>
        <begin position="193"/>
        <end position="227"/>
    </location>
</feature>
<feature type="repeat" description="PPR" evidence="4">
    <location>
        <begin position="86"/>
        <end position="120"/>
    </location>
</feature>
<keyword evidence="3" id="KW-0809">Transit peptide</keyword>
<proteinExistence type="inferred from homology"/>
<dbReference type="AlphaFoldDB" id="A0A6G1C1P0"/>
<dbReference type="InterPro" id="IPR002885">
    <property type="entry name" value="PPR_rpt"/>
</dbReference>
<comment type="similarity">
    <text evidence="1">Belongs to the PPR family. P subfamily.</text>
</comment>
<dbReference type="Pfam" id="PF12854">
    <property type="entry name" value="PPR_1"/>
    <property type="match status" value="1"/>
</dbReference>
<dbReference type="NCBIfam" id="TIGR00756">
    <property type="entry name" value="PPR"/>
    <property type="match status" value="7"/>
</dbReference>
<dbReference type="InterPro" id="IPR011990">
    <property type="entry name" value="TPR-like_helical_dom_sf"/>
</dbReference>
<feature type="repeat" description="PPR" evidence="4">
    <location>
        <begin position="236"/>
        <end position="270"/>
    </location>
</feature>
<keyword evidence="2" id="KW-0677">Repeat</keyword>
<dbReference type="PANTHER" id="PTHR46128">
    <property type="entry name" value="MITOCHONDRIAL GROUP I INTRON SPLICING FACTOR CCM1"/>
    <property type="match status" value="1"/>
</dbReference>
<feature type="repeat" description="PPR" evidence="4">
    <location>
        <begin position="50"/>
        <end position="85"/>
    </location>
</feature>
<sequence length="361" mass="38948">MARAGHHGASASAPSSHTYGIAIDCCRRVRRPDLALAAVARLLRAGLGLDAIASTNLLRGLFDAGRTEEALDLLVRRMPALGCVPDVISYGVLLKGLCNARRSQQACEMLRKMSGEGGVGAPNVYAYNTVVDGFFKEGKVHKAYDLFHEMIEQGTSPDVATYNSIIDGLCKSKAMDKAESVLEQMVHDGVRPDNWTYNCLINGYCTSRMWKDSVRLFKEMSSSGLKPDICSCTVPDLDIFNMLIDTYAKCGMVDEAMHIYEAMQKQGLNPNVVTCNTVISAFCRLGRLADAVDKFNEMTDLGVPPNPAVYQCLIHVSGVLTVAARTLPGEEWLPEDGVVRAVVEMLVGSKSGGGGGGTHCC</sequence>
<gene>
    <name evidence="5" type="ORF">E2562_031412</name>
</gene>
<protein>
    <recommendedName>
        <fullName evidence="7">Pentacotripeptide-repeat region of PRORP domain-containing protein</fullName>
    </recommendedName>
</protein>
<dbReference type="SUPFAM" id="SSF81901">
    <property type="entry name" value="HCP-like"/>
    <property type="match status" value="1"/>
</dbReference>
<dbReference type="PANTHER" id="PTHR46128:SF358">
    <property type="entry name" value="TETRATRICOPEPTIDE REPEAT (TPR)-LIKE SUPERFAMILY PROTEIN"/>
    <property type="match status" value="1"/>
</dbReference>
<evidence type="ECO:0008006" key="7">
    <source>
        <dbReference type="Google" id="ProtNLM"/>
    </source>
</evidence>
<comment type="caution">
    <text evidence="5">The sequence shown here is derived from an EMBL/GenBank/DDBJ whole genome shotgun (WGS) entry which is preliminary data.</text>
</comment>
<dbReference type="Proteomes" id="UP000479710">
    <property type="component" value="Unassembled WGS sequence"/>
</dbReference>
<evidence type="ECO:0000256" key="4">
    <source>
        <dbReference type="PROSITE-ProRule" id="PRU00708"/>
    </source>
</evidence>
<dbReference type="Gene3D" id="1.25.40.10">
    <property type="entry name" value="Tetratricopeptide repeat domain"/>
    <property type="match status" value="4"/>
</dbReference>
<dbReference type="Pfam" id="PF01535">
    <property type="entry name" value="PPR"/>
    <property type="match status" value="1"/>
</dbReference>
<reference evidence="5 6" key="1">
    <citation type="submission" date="2019-11" db="EMBL/GenBank/DDBJ databases">
        <title>Whole genome sequence of Oryza granulata.</title>
        <authorList>
            <person name="Li W."/>
        </authorList>
    </citation>
    <scope>NUCLEOTIDE SEQUENCE [LARGE SCALE GENOMIC DNA]</scope>
    <source>
        <strain evidence="6">cv. Menghai</strain>
        <tissue evidence="5">Leaf</tissue>
    </source>
</reference>
<dbReference type="InterPro" id="IPR050872">
    <property type="entry name" value="PPR_P_subfamily"/>
</dbReference>
<evidence type="ECO:0000256" key="2">
    <source>
        <dbReference type="ARBA" id="ARBA00022737"/>
    </source>
</evidence>
<evidence type="ECO:0000313" key="6">
    <source>
        <dbReference type="Proteomes" id="UP000479710"/>
    </source>
</evidence>
<accession>A0A6G1C1P0</accession>
<feature type="repeat" description="PPR" evidence="4">
    <location>
        <begin position="123"/>
        <end position="157"/>
    </location>
</feature>
<dbReference type="EMBL" id="SPHZ02000011">
    <property type="protein sequence ID" value="KAF0893877.1"/>
    <property type="molecule type" value="Genomic_DNA"/>
</dbReference>
<evidence type="ECO:0000256" key="3">
    <source>
        <dbReference type="ARBA" id="ARBA00022946"/>
    </source>
</evidence>
<feature type="repeat" description="PPR" evidence="4">
    <location>
        <begin position="271"/>
        <end position="305"/>
    </location>
</feature>
<dbReference type="OrthoDB" id="680059at2759"/>